<dbReference type="OrthoDB" id="8118055at2759"/>
<keyword evidence="8 13" id="KW-0326">Glycosidase</keyword>
<comment type="similarity">
    <text evidence="3 13">Belongs to the glycosyl hydrolase 47 family.</text>
</comment>
<evidence type="ECO:0000313" key="16">
    <source>
        <dbReference type="Proteomes" id="UP000070700"/>
    </source>
</evidence>
<comment type="catalytic activity">
    <reaction evidence="9">
        <text>N(4)-(alpha-D-Man-(1-&gt;2)-alpha-D-Man-(1-&gt;2)-alpha-D-Man-(1-&gt;3)-[alpha-D-Man-(1-&gt;3)-[alpha-D-Man-(1-&gt;2)-alpha-D-Man-(1-&gt;6)]-alpha-D-Man-(1-&gt;6)]-beta-D-Man-(1-&gt;4)-beta-D-GlcNAc-(1-&gt;4)-beta-D-GlcNAc)-L-asparaginyl-[protein] (N-glucan mannose isomer 8A1,2,3B1,3) + 3 H2O = N(4)-(alpha-D-Man-(1-&gt;3)-[alpha-D-Man-(1-&gt;3)-[alpha-D-Man-(1-&gt;6)]-alpha-D-Man-(1-&gt;6)]-beta-D-Man-(1-&gt;4)-beta-D-GlcNAc-(1-&gt;4)-beta-D-GlcNAc)-L-asparaginyl-[protein] (N-glucan mannose isomer 5A1,2) + 3 beta-D-mannose</text>
        <dbReference type="Rhea" id="RHEA:56028"/>
        <dbReference type="Rhea" id="RHEA-COMP:14358"/>
        <dbReference type="Rhea" id="RHEA-COMP:14367"/>
        <dbReference type="ChEBI" id="CHEBI:15377"/>
        <dbReference type="ChEBI" id="CHEBI:28563"/>
        <dbReference type="ChEBI" id="CHEBI:59087"/>
        <dbReference type="ChEBI" id="CHEBI:60628"/>
        <dbReference type="EC" id="3.2.1.113"/>
    </reaction>
</comment>
<evidence type="ECO:0000256" key="11">
    <source>
        <dbReference type="PIRSR" id="PIRSR601382-2"/>
    </source>
</evidence>
<keyword evidence="16" id="KW-1185">Reference proteome</keyword>
<dbReference type="AlphaFoldDB" id="A0A194WYX4"/>
<comment type="pathway">
    <text evidence="2">Protein modification; protein glycosylation.</text>
</comment>
<evidence type="ECO:0000256" key="4">
    <source>
        <dbReference type="ARBA" id="ARBA00022729"/>
    </source>
</evidence>
<dbReference type="UniPathway" id="UPA00378"/>
<evidence type="ECO:0000256" key="13">
    <source>
        <dbReference type="RuleBase" id="RU361193"/>
    </source>
</evidence>
<comment type="cofactor">
    <cofactor evidence="1 11">
        <name>Ca(2+)</name>
        <dbReference type="ChEBI" id="CHEBI:29108"/>
    </cofactor>
</comment>
<protein>
    <recommendedName>
        <fullName evidence="13">alpha-1,2-Mannosidase</fullName>
        <ecNumber evidence="13">3.2.1.-</ecNumber>
    </recommendedName>
</protein>
<evidence type="ECO:0000256" key="14">
    <source>
        <dbReference type="SAM" id="SignalP"/>
    </source>
</evidence>
<dbReference type="Gene3D" id="1.50.10.10">
    <property type="match status" value="1"/>
</dbReference>
<feature type="chain" id="PRO_5008267620" description="alpha-1,2-Mannosidase" evidence="14">
    <location>
        <begin position="23"/>
        <end position="593"/>
    </location>
</feature>
<evidence type="ECO:0000256" key="10">
    <source>
        <dbReference type="ARBA" id="ARBA00048605"/>
    </source>
</evidence>
<dbReference type="SUPFAM" id="SSF48225">
    <property type="entry name" value="Seven-hairpin glycosidases"/>
    <property type="match status" value="1"/>
</dbReference>
<reference evidence="15 16" key="1">
    <citation type="submission" date="2015-10" db="EMBL/GenBank/DDBJ databases">
        <title>Full genome of DAOMC 229536 Phialocephala scopiformis, a fungal endophyte of spruce producing the potent anti-insectan compound rugulosin.</title>
        <authorList>
            <consortium name="DOE Joint Genome Institute"/>
            <person name="Walker A.K."/>
            <person name="Frasz S.L."/>
            <person name="Seifert K.A."/>
            <person name="Miller J.D."/>
            <person name="Mondo S.J."/>
            <person name="Labutti K."/>
            <person name="Lipzen A."/>
            <person name="Dockter R."/>
            <person name="Kennedy M."/>
            <person name="Grigoriev I.V."/>
            <person name="Spatafora J.W."/>
        </authorList>
    </citation>
    <scope>NUCLEOTIDE SEQUENCE [LARGE SCALE GENOMIC DNA]</scope>
    <source>
        <strain evidence="15 16">CBS 120377</strain>
    </source>
</reference>
<evidence type="ECO:0000256" key="3">
    <source>
        <dbReference type="ARBA" id="ARBA00007658"/>
    </source>
</evidence>
<feature type="signal peptide" evidence="14">
    <location>
        <begin position="1"/>
        <end position="22"/>
    </location>
</feature>
<dbReference type="GO" id="GO:0004571">
    <property type="term" value="F:mannosyl-oligosaccharide 1,2-alpha-mannosidase activity"/>
    <property type="evidence" value="ECO:0007669"/>
    <property type="project" value="UniProtKB-EC"/>
</dbReference>
<evidence type="ECO:0000256" key="7">
    <source>
        <dbReference type="ARBA" id="ARBA00023180"/>
    </source>
</evidence>
<dbReference type="EMBL" id="KQ947422">
    <property type="protein sequence ID" value="KUJ13163.1"/>
    <property type="molecule type" value="Genomic_DNA"/>
</dbReference>
<dbReference type="InParanoid" id="A0A194WYX4"/>
<organism evidence="15 16">
    <name type="scientific">Mollisia scopiformis</name>
    <name type="common">Conifer needle endophyte fungus</name>
    <name type="synonym">Phialocephala scopiformis</name>
    <dbReference type="NCBI Taxonomy" id="149040"/>
    <lineage>
        <taxon>Eukaryota</taxon>
        <taxon>Fungi</taxon>
        <taxon>Dikarya</taxon>
        <taxon>Ascomycota</taxon>
        <taxon>Pezizomycotina</taxon>
        <taxon>Leotiomycetes</taxon>
        <taxon>Helotiales</taxon>
        <taxon>Mollisiaceae</taxon>
        <taxon>Mollisia</taxon>
    </lineage>
</organism>
<feature type="disulfide bond" evidence="12">
    <location>
        <begin position="406"/>
        <end position="435"/>
    </location>
</feature>
<dbReference type="InterPro" id="IPR036026">
    <property type="entry name" value="Seven-hairpin_glycosidases"/>
</dbReference>
<keyword evidence="11" id="KW-0106">Calcium</keyword>
<dbReference type="Pfam" id="PF01532">
    <property type="entry name" value="Glyco_hydro_47"/>
    <property type="match status" value="1"/>
</dbReference>
<dbReference type="EC" id="3.2.1.-" evidence="13"/>
<dbReference type="Proteomes" id="UP000070700">
    <property type="component" value="Unassembled WGS sequence"/>
</dbReference>
<sequence length="593" mass="64755">MILKPLPRVFSLLLLLPVRALAARPSIVPIGQGKTNATVGAINSPLAITPPVPVATATASGYFFAANATTSSAHPTHTSNATLPACKSVQYAFPSGTGGNATRAAAVKEAYQYAFNAYVEYAWGYDELQPLSKTGTNDWYGWGVTVVDGLDTAIVMNLTDEVSKMLGWIQTVDFTTTPDGDVEMFDITIRYLGGLLSSYDLLKSGQFYNGYDPDQIEALLTQAKTLADKLAYGFQTPTGIAAVDVDFSTNTPVEGTYTASNGVTYNSTNTASAGSFLLEWYRLAALTGNETYRSLVDTGEYYLVHPNPSPTYPGLVGTQFDTTAGGMLNFAGGWHSEVDSFLEYLIKSYHYKADNITEEYADFWLSAVKSTEAHIAVHPYGFDDLTFLSAMDTNGGLTYTMDDYSCFAGGNFLLGCKVLGMESLCDLGIAAADGCHQTYNTTTTGLGPLYWGWYDSDNTYPPDPTVDIDNGYRRNGAANGEFIVNGNEVYASFPESLESWFYAYRITGDPRWAEYGWDMFLSLNETARNSVAFATVNNVGMPWGESQSNSLDSFFFAEVLKYMYLMFAEPDIVDLGKWVFNTECHPIQVQCKA</sequence>
<dbReference type="GO" id="GO:0005783">
    <property type="term" value="C:endoplasmic reticulum"/>
    <property type="evidence" value="ECO:0007669"/>
    <property type="project" value="TreeGrafter"/>
</dbReference>
<dbReference type="InterPro" id="IPR050749">
    <property type="entry name" value="Glycosyl_Hydrolase_47"/>
</dbReference>
<comment type="catalytic activity">
    <reaction evidence="10">
        <text>N(4)-(alpha-D-Man-(1-&gt;2)-alpha-D-Man-(1-&gt;2)-alpha-D-Man-(1-&gt;3)-[alpha-D-Man-(1-&gt;2)-alpha-D-Man-(1-&gt;3)-[alpha-D-Man-(1-&gt;2)-alpha-D-Man-(1-&gt;6)]-alpha-D-Man-(1-&gt;6)]-beta-D-Man-(1-&gt;4)-beta-D-GlcNAc-(1-&gt;4)-beta-D-GlcNAc)-L-asparaginyl-[protein] (N-glucan mannose isomer 9A1,2,3B1,2,3) + 4 H2O = N(4)-(alpha-D-Man-(1-&gt;3)-[alpha-D-Man-(1-&gt;3)-[alpha-D-Man-(1-&gt;6)]-alpha-D-Man-(1-&gt;6)]-beta-D-Man-(1-&gt;4)-beta-D-GlcNAc-(1-&gt;4)-beta-D-GlcNAc)-L-asparaginyl-[protein] (N-glucan mannose isomer 5A1,2) + 4 beta-D-mannose</text>
        <dbReference type="Rhea" id="RHEA:56008"/>
        <dbReference type="Rhea" id="RHEA-COMP:14356"/>
        <dbReference type="Rhea" id="RHEA-COMP:14367"/>
        <dbReference type="ChEBI" id="CHEBI:15377"/>
        <dbReference type="ChEBI" id="CHEBI:28563"/>
        <dbReference type="ChEBI" id="CHEBI:59087"/>
        <dbReference type="ChEBI" id="CHEBI:139493"/>
        <dbReference type="EC" id="3.2.1.113"/>
    </reaction>
</comment>
<keyword evidence="11" id="KW-0479">Metal-binding</keyword>
<dbReference type="PANTHER" id="PTHR11742">
    <property type="entry name" value="MANNOSYL-OLIGOSACCHARIDE ALPHA-1,2-MANNOSIDASE-RELATED"/>
    <property type="match status" value="1"/>
</dbReference>
<evidence type="ECO:0000256" key="8">
    <source>
        <dbReference type="ARBA" id="ARBA00023295"/>
    </source>
</evidence>
<dbReference type="PANTHER" id="PTHR11742:SF101">
    <property type="entry name" value="MANNOSYL-OLIGOSACCHARIDE ALPHA-1,2-MANNOSIDASE 1B"/>
    <property type="match status" value="1"/>
</dbReference>
<dbReference type="GO" id="GO:0005975">
    <property type="term" value="P:carbohydrate metabolic process"/>
    <property type="evidence" value="ECO:0007669"/>
    <property type="project" value="InterPro"/>
</dbReference>
<evidence type="ECO:0000256" key="9">
    <source>
        <dbReference type="ARBA" id="ARBA00047669"/>
    </source>
</evidence>
<dbReference type="InterPro" id="IPR012341">
    <property type="entry name" value="6hp_glycosidase-like_sf"/>
</dbReference>
<name>A0A194WYX4_MOLSC</name>
<evidence type="ECO:0000256" key="12">
    <source>
        <dbReference type="PIRSR" id="PIRSR601382-3"/>
    </source>
</evidence>
<dbReference type="PRINTS" id="PR00747">
    <property type="entry name" value="GLYHDRLASE47"/>
</dbReference>
<evidence type="ECO:0000256" key="6">
    <source>
        <dbReference type="ARBA" id="ARBA00023157"/>
    </source>
</evidence>
<dbReference type="InterPro" id="IPR001382">
    <property type="entry name" value="Glyco_hydro_47"/>
</dbReference>
<dbReference type="KEGG" id="psco:LY89DRAFT_651263"/>
<keyword evidence="5 13" id="KW-0378">Hydrolase</keyword>
<gene>
    <name evidence="15" type="ORF">LY89DRAFT_651263</name>
</gene>
<accession>A0A194WYX4</accession>
<evidence type="ECO:0000256" key="1">
    <source>
        <dbReference type="ARBA" id="ARBA00001913"/>
    </source>
</evidence>
<keyword evidence="6 12" id="KW-1015">Disulfide bond</keyword>
<evidence type="ECO:0000313" key="15">
    <source>
        <dbReference type="EMBL" id="KUJ13163.1"/>
    </source>
</evidence>
<proteinExistence type="inferred from homology"/>
<dbReference type="RefSeq" id="XP_018067518.1">
    <property type="nucleotide sequence ID" value="XM_018212147.1"/>
</dbReference>
<keyword evidence="7" id="KW-0325">Glycoprotein</keyword>
<dbReference type="GO" id="GO:0036503">
    <property type="term" value="P:ERAD pathway"/>
    <property type="evidence" value="ECO:0007669"/>
    <property type="project" value="UniProtKB-ARBA"/>
</dbReference>
<feature type="binding site" evidence="11">
    <location>
        <position position="582"/>
    </location>
    <ligand>
        <name>Ca(2+)</name>
        <dbReference type="ChEBI" id="CHEBI:29108"/>
    </ligand>
</feature>
<dbReference type="GeneID" id="28821873"/>
<dbReference type="GO" id="GO:0016020">
    <property type="term" value="C:membrane"/>
    <property type="evidence" value="ECO:0007669"/>
    <property type="project" value="InterPro"/>
</dbReference>
<evidence type="ECO:0000256" key="5">
    <source>
        <dbReference type="ARBA" id="ARBA00022801"/>
    </source>
</evidence>
<evidence type="ECO:0000256" key="2">
    <source>
        <dbReference type="ARBA" id="ARBA00004922"/>
    </source>
</evidence>
<keyword evidence="4 14" id="KW-0732">Signal</keyword>
<dbReference type="GO" id="GO:0005509">
    <property type="term" value="F:calcium ion binding"/>
    <property type="evidence" value="ECO:0007669"/>
    <property type="project" value="InterPro"/>
</dbReference>